<dbReference type="CDD" id="cd00109">
    <property type="entry name" value="Kunitz-type"/>
    <property type="match status" value="1"/>
</dbReference>
<dbReference type="InterPro" id="IPR036880">
    <property type="entry name" value="Kunitz_BPTI_sf"/>
</dbReference>
<dbReference type="PROSITE" id="PS50279">
    <property type="entry name" value="BPTI_KUNITZ_2"/>
    <property type="match status" value="1"/>
</dbReference>
<organism evidence="6 7">
    <name type="scientific">Amphibalanus amphitrite</name>
    <name type="common">Striped barnacle</name>
    <name type="synonym">Balanus amphitrite</name>
    <dbReference type="NCBI Taxonomy" id="1232801"/>
    <lineage>
        <taxon>Eukaryota</taxon>
        <taxon>Metazoa</taxon>
        <taxon>Ecdysozoa</taxon>
        <taxon>Arthropoda</taxon>
        <taxon>Crustacea</taxon>
        <taxon>Multicrustacea</taxon>
        <taxon>Cirripedia</taxon>
        <taxon>Thoracica</taxon>
        <taxon>Thoracicalcarea</taxon>
        <taxon>Balanomorpha</taxon>
        <taxon>Balanoidea</taxon>
        <taxon>Balanidae</taxon>
        <taxon>Amphibalaninae</taxon>
        <taxon>Amphibalanus</taxon>
    </lineage>
</organism>
<dbReference type="Proteomes" id="UP000440578">
    <property type="component" value="Unassembled WGS sequence"/>
</dbReference>
<keyword evidence="1" id="KW-0646">Protease inhibitor</keyword>
<proteinExistence type="predicted"/>
<evidence type="ECO:0000313" key="7">
    <source>
        <dbReference type="Proteomes" id="UP000440578"/>
    </source>
</evidence>
<dbReference type="Pfam" id="PF00014">
    <property type="entry name" value="Kunitz_BPTI"/>
    <property type="match status" value="1"/>
</dbReference>
<reference evidence="6 7" key="1">
    <citation type="submission" date="2019-07" db="EMBL/GenBank/DDBJ databases">
        <title>Draft genome assembly of a fouling barnacle, Amphibalanus amphitrite (Darwin, 1854): The first reference genome for Thecostraca.</title>
        <authorList>
            <person name="Kim W."/>
        </authorList>
    </citation>
    <scope>NUCLEOTIDE SEQUENCE [LARGE SCALE GENOMIC DNA]</scope>
    <source>
        <strain evidence="6">SNU_AA5</strain>
        <tissue evidence="6">Soma without cirri and trophi</tissue>
    </source>
</reference>
<name>A0A6A4VG21_AMPAM</name>
<dbReference type="EMBL" id="VIIS01001838">
    <property type="protein sequence ID" value="KAF0292099.1"/>
    <property type="molecule type" value="Genomic_DNA"/>
</dbReference>
<evidence type="ECO:0000256" key="4">
    <source>
        <dbReference type="SAM" id="SignalP"/>
    </source>
</evidence>
<feature type="domain" description="BPTI/Kunitz inhibitor" evidence="5">
    <location>
        <begin position="64"/>
        <end position="112"/>
    </location>
</feature>
<evidence type="ECO:0000256" key="3">
    <source>
        <dbReference type="ARBA" id="ARBA00023157"/>
    </source>
</evidence>
<dbReference type="InterPro" id="IPR002223">
    <property type="entry name" value="Kunitz_BPTI"/>
</dbReference>
<keyword evidence="2" id="KW-0722">Serine protease inhibitor</keyword>
<evidence type="ECO:0000313" key="6">
    <source>
        <dbReference type="EMBL" id="KAF0292099.1"/>
    </source>
</evidence>
<dbReference type="InterPro" id="IPR050098">
    <property type="entry name" value="TFPI/VKTCI-like"/>
</dbReference>
<comment type="caution">
    <text evidence="6">The sequence shown here is derived from an EMBL/GenBank/DDBJ whole genome shotgun (WGS) entry which is preliminary data.</text>
</comment>
<evidence type="ECO:0000256" key="2">
    <source>
        <dbReference type="ARBA" id="ARBA00022900"/>
    </source>
</evidence>
<sequence length="160" mass="17452">MASSASRLLLAVLVSLAVLSVSGVTPTPPKTVNPPLVKPKLPLKPYPGLRLPTCQICTKWCPRCLLPGNPFEPNVCFAIIPSWYFDFSQQRCVHFIFGGCGGNANRFSSEKESAADPLPQADWSNVHYQLVEGGHAKPGKVPMQEYIVVQTLDKLGISFD</sequence>
<keyword evidence="4" id="KW-0732">Signal</keyword>
<keyword evidence="3" id="KW-1015">Disulfide bond</keyword>
<protein>
    <submittedName>
        <fullName evidence="6">Amyloid-like protein 2</fullName>
    </submittedName>
</protein>
<dbReference type="OrthoDB" id="4473401at2759"/>
<dbReference type="GO" id="GO:0005615">
    <property type="term" value="C:extracellular space"/>
    <property type="evidence" value="ECO:0007669"/>
    <property type="project" value="TreeGrafter"/>
</dbReference>
<dbReference type="AlphaFoldDB" id="A0A6A4VG21"/>
<evidence type="ECO:0000259" key="5">
    <source>
        <dbReference type="PROSITE" id="PS50279"/>
    </source>
</evidence>
<keyword evidence="7" id="KW-1185">Reference proteome</keyword>
<dbReference type="SMART" id="SM00131">
    <property type="entry name" value="KU"/>
    <property type="match status" value="1"/>
</dbReference>
<feature type="chain" id="PRO_5025405298" evidence="4">
    <location>
        <begin position="24"/>
        <end position="160"/>
    </location>
</feature>
<dbReference type="GO" id="GO:0004867">
    <property type="term" value="F:serine-type endopeptidase inhibitor activity"/>
    <property type="evidence" value="ECO:0007669"/>
    <property type="project" value="UniProtKB-KW"/>
</dbReference>
<feature type="signal peptide" evidence="4">
    <location>
        <begin position="1"/>
        <end position="23"/>
    </location>
</feature>
<dbReference type="Gene3D" id="4.10.410.10">
    <property type="entry name" value="Pancreatic trypsin inhibitor Kunitz domain"/>
    <property type="match status" value="1"/>
</dbReference>
<gene>
    <name evidence="6" type="primary">APLP2</name>
    <name evidence="6" type="ORF">FJT64_009861</name>
</gene>
<dbReference type="SUPFAM" id="SSF57362">
    <property type="entry name" value="BPTI-like"/>
    <property type="match status" value="1"/>
</dbReference>
<dbReference type="PANTHER" id="PTHR10083:SF374">
    <property type="entry name" value="BPTI_KUNITZ INHIBITOR DOMAIN-CONTAINING PROTEIN"/>
    <property type="match status" value="1"/>
</dbReference>
<accession>A0A6A4VG21</accession>
<dbReference type="PANTHER" id="PTHR10083">
    <property type="entry name" value="KUNITZ-TYPE PROTEASE INHIBITOR-RELATED"/>
    <property type="match status" value="1"/>
</dbReference>
<evidence type="ECO:0000256" key="1">
    <source>
        <dbReference type="ARBA" id="ARBA00022690"/>
    </source>
</evidence>